<dbReference type="PANTHER" id="PTHR19338">
    <property type="entry name" value="TRANSLOCASE OF INNER MITOCHONDRIAL MEMBRANE 13 HOMOLOG"/>
    <property type="match status" value="1"/>
</dbReference>
<dbReference type="Proteomes" id="UP000030748">
    <property type="component" value="Unassembled WGS sequence"/>
</dbReference>
<evidence type="ECO:0000313" key="3">
    <source>
        <dbReference type="Proteomes" id="UP000030748"/>
    </source>
</evidence>
<dbReference type="GO" id="GO:0043531">
    <property type="term" value="F:ADP binding"/>
    <property type="evidence" value="ECO:0007669"/>
    <property type="project" value="InterPro"/>
</dbReference>
<dbReference type="Pfam" id="PF00931">
    <property type="entry name" value="NB-ARC"/>
    <property type="match status" value="1"/>
</dbReference>
<reference evidence="2 3" key="1">
    <citation type="journal article" date="2013" name="Proc. Natl. Acad. Sci. U.S.A.">
        <title>Fine-scale variation in meiotic recombination in Mimulus inferred from population shotgun sequencing.</title>
        <authorList>
            <person name="Hellsten U."/>
            <person name="Wright K.M."/>
            <person name="Jenkins J."/>
            <person name="Shu S."/>
            <person name="Yuan Y."/>
            <person name="Wessler S.R."/>
            <person name="Schmutz J."/>
            <person name="Willis J.H."/>
            <person name="Rokhsar D.S."/>
        </authorList>
    </citation>
    <scope>NUCLEOTIDE SEQUENCE [LARGE SCALE GENOMIC DNA]</scope>
    <source>
        <strain evidence="3">cv. DUN x IM62</strain>
    </source>
</reference>
<dbReference type="STRING" id="4155.A0A022Q7E4"/>
<dbReference type="Gene3D" id="3.40.50.300">
    <property type="entry name" value="P-loop containing nucleotide triphosphate hydrolases"/>
    <property type="match status" value="1"/>
</dbReference>
<dbReference type="AlphaFoldDB" id="A0A022Q7E4"/>
<sequence length="165" mass="18578">LSSSPSTRQNALVGFDELLIEVMDKLTRQQSNLCIIAIVGMGGIGKTTLPRNAYAKPLIMHQFDSRARVTVSQNYNVQEILLEILFCISKDESLESLSMRSEGELGERVHKTLCFYFLQNRHRHAKSSHRHHLNRLHHGCCHNPLPHESIGGTIEGRGAVDPQNK</sequence>
<evidence type="ECO:0000259" key="1">
    <source>
        <dbReference type="Pfam" id="PF00931"/>
    </source>
</evidence>
<feature type="domain" description="NB-ARC" evidence="1">
    <location>
        <begin position="19"/>
        <end position="113"/>
    </location>
</feature>
<dbReference type="InterPro" id="IPR027417">
    <property type="entry name" value="P-loop_NTPase"/>
</dbReference>
<accession>A0A022Q7E4</accession>
<dbReference type="InterPro" id="IPR002182">
    <property type="entry name" value="NB-ARC"/>
</dbReference>
<protein>
    <recommendedName>
        <fullName evidence="1">NB-ARC domain-containing protein</fullName>
    </recommendedName>
</protein>
<name>A0A022Q7E4_ERYGU</name>
<dbReference type="SUPFAM" id="SSF52540">
    <property type="entry name" value="P-loop containing nucleoside triphosphate hydrolases"/>
    <property type="match status" value="1"/>
</dbReference>
<dbReference type="EMBL" id="KI632161">
    <property type="protein sequence ID" value="EYU23529.1"/>
    <property type="molecule type" value="Genomic_DNA"/>
</dbReference>
<dbReference type="PANTHER" id="PTHR19338:SF0">
    <property type="entry name" value="MITOCHONDRIAL IMPORT INNER MEMBRANE TRANSLOCASE SUBUNIT TIM13"/>
    <property type="match status" value="1"/>
</dbReference>
<keyword evidence="3" id="KW-1185">Reference proteome</keyword>
<organism evidence="2 3">
    <name type="scientific">Erythranthe guttata</name>
    <name type="common">Yellow monkey flower</name>
    <name type="synonym">Mimulus guttatus</name>
    <dbReference type="NCBI Taxonomy" id="4155"/>
    <lineage>
        <taxon>Eukaryota</taxon>
        <taxon>Viridiplantae</taxon>
        <taxon>Streptophyta</taxon>
        <taxon>Embryophyta</taxon>
        <taxon>Tracheophyta</taxon>
        <taxon>Spermatophyta</taxon>
        <taxon>Magnoliopsida</taxon>
        <taxon>eudicotyledons</taxon>
        <taxon>Gunneridae</taxon>
        <taxon>Pentapetalae</taxon>
        <taxon>asterids</taxon>
        <taxon>lamiids</taxon>
        <taxon>Lamiales</taxon>
        <taxon>Phrymaceae</taxon>
        <taxon>Erythranthe</taxon>
    </lineage>
</organism>
<evidence type="ECO:0000313" key="2">
    <source>
        <dbReference type="EMBL" id="EYU23529.1"/>
    </source>
</evidence>
<proteinExistence type="predicted"/>
<gene>
    <name evidence="2" type="ORF">MIMGU_mgv1a019085mg</name>
</gene>
<feature type="non-terminal residue" evidence="2">
    <location>
        <position position="1"/>
    </location>
</feature>